<dbReference type="GO" id="GO:0005776">
    <property type="term" value="C:autophagosome"/>
    <property type="evidence" value="ECO:0007669"/>
    <property type="project" value="TreeGrafter"/>
</dbReference>
<organism evidence="2 3">
    <name type="scientific">Chara braunii</name>
    <name type="common">Braun's stonewort</name>
    <dbReference type="NCBI Taxonomy" id="69332"/>
    <lineage>
        <taxon>Eukaryota</taxon>
        <taxon>Viridiplantae</taxon>
        <taxon>Streptophyta</taxon>
        <taxon>Charophyceae</taxon>
        <taxon>Charales</taxon>
        <taxon>Characeae</taxon>
        <taxon>Chara</taxon>
    </lineage>
</organism>
<feature type="region of interest" description="Disordered" evidence="1">
    <location>
        <begin position="133"/>
        <end position="186"/>
    </location>
</feature>
<protein>
    <submittedName>
        <fullName evidence="2">Uncharacterized protein</fullName>
    </submittedName>
</protein>
<dbReference type="OrthoDB" id="778244at2759"/>
<dbReference type="Proteomes" id="UP000265515">
    <property type="component" value="Unassembled WGS sequence"/>
</dbReference>
<keyword evidence="3" id="KW-1185">Reference proteome</keyword>
<feature type="region of interest" description="Disordered" evidence="1">
    <location>
        <begin position="80"/>
        <end position="102"/>
    </location>
</feature>
<dbReference type="GO" id="GO:0006950">
    <property type="term" value="P:response to stress"/>
    <property type="evidence" value="ECO:0007669"/>
    <property type="project" value="TreeGrafter"/>
</dbReference>
<feature type="compositionally biased region" description="Basic and acidic residues" evidence="1">
    <location>
        <begin position="173"/>
        <end position="182"/>
    </location>
</feature>
<dbReference type="PANTHER" id="PTHR34659:SF1">
    <property type="entry name" value="PROTEIN EGT2"/>
    <property type="match status" value="1"/>
</dbReference>
<dbReference type="GO" id="GO:0061908">
    <property type="term" value="C:phagophore"/>
    <property type="evidence" value="ECO:0007669"/>
    <property type="project" value="TreeGrafter"/>
</dbReference>
<reference evidence="2 3" key="1">
    <citation type="journal article" date="2018" name="Cell">
        <title>The Chara Genome: Secondary Complexity and Implications for Plant Terrestrialization.</title>
        <authorList>
            <person name="Nishiyama T."/>
            <person name="Sakayama H."/>
            <person name="Vries J.D."/>
            <person name="Buschmann H."/>
            <person name="Saint-Marcoux D."/>
            <person name="Ullrich K.K."/>
            <person name="Haas F.B."/>
            <person name="Vanderstraeten L."/>
            <person name="Becker D."/>
            <person name="Lang D."/>
            <person name="Vosolsobe S."/>
            <person name="Rombauts S."/>
            <person name="Wilhelmsson P.K.I."/>
            <person name="Janitza P."/>
            <person name="Kern R."/>
            <person name="Heyl A."/>
            <person name="Rumpler F."/>
            <person name="Villalobos L.I.A.C."/>
            <person name="Clay J.M."/>
            <person name="Skokan R."/>
            <person name="Toyoda A."/>
            <person name="Suzuki Y."/>
            <person name="Kagoshima H."/>
            <person name="Schijlen E."/>
            <person name="Tajeshwar N."/>
            <person name="Catarino B."/>
            <person name="Hetherington A.J."/>
            <person name="Saltykova A."/>
            <person name="Bonnot C."/>
            <person name="Breuninger H."/>
            <person name="Symeonidi A."/>
            <person name="Radhakrishnan G.V."/>
            <person name="Van Nieuwerburgh F."/>
            <person name="Deforce D."/>
            <person name="Chang C."/>
            <person name="Karol K.G."/>
            <person name="Hedrich R."/>
            <person name="Ulvskov P."/>
            <person name="Glockner G."/>
            <person name="Delwiche C.F."/>
            <person name="Petrasek J."/>
            <person name="Van de Peer Y."/>
            <person name="Friml J."/>
            <person name="Beilby M."/>
            <person name="Dolan L."/>
            <person name="Kohara Y."/>
            <person name="Sugano S."/>
            <person name="Fujiyama A."/>
            <person name="Delaux P.-M."/>
            <person name="Quint M."/>
            <person name="TheiBen G."/>
            <person name="Hagemann M."/>
            <person name="Harholt J."/>
            <person name="Dunand C."/>
            <person name="Zachgo S."/>
            <person name="Langdale J."/>
            <person name="Maumus F."/>
            <person name="Straeten D.V.D."/>
            <person name="Gould S.B."/>
            <person name="Rensing S.A."/>
        </authorList>
    </citation>
    <scope>NUCLEOTIDE SEQUENCE [LARGE SCALE GENOMIC DNA]</scope>
    <source>
        <strain evidence="2 3">S276</strain>
    </source>
</reference>
<accession>A0A388LIX5</accession>
<dbReference type="InterPro" id="IPR053273">
    <property type="entry name" value="CST_Regulator"/>
</dbReference>
<evidence type="ECO:0000313" key="3">
    <source>
        <dbReference type="Proteomes" id="UP000265515"/>
    </source>
</evidence>
<name>A0A388LIX5_CHABU</name>
<dbReference type="EMBL" id="BFEA01000401">
    <property type="protein sequence ID" value="GBG82276.1"/>
    <property type="molecule type" value="Genomic_DNA"/>
</dbReference>
<feature type="compositionally biased region" description="Polar residues" evidence="1">
    <location>
        <begin position="302"/>
        <end position="314"/>
    </location>
</feature>
<dbReference type="AlphaFoldDB" id="A0A388LIX5"/>
<evidence type="ECO:0000256" key="1">
    <source>
        <dbReference type="SAM" id="MobiDB-lite"/>
    </source>
</evidence>
<comment type="caution">
    <text evidence="2">The sequence shown here is derived from an EMBL/GenBank/DDBJ whole genome shotgun (WGS) entry which is preliminary data.</text>
</comment>
<sequence>MSWLDRMQMRFEETGRDTSLLLQETSWFMENQVNAVGNNVRKLCSESSWFVENQVNTVSNSVRKLCSEFVRELLVPTGASPSPCAAPHDESPVKISPPASTGQVVWHPASNIDKLTTEKKVCASQTALSSAALQSNQAAETPAAAPSQGQAFKERDERAQQTAKNLRRRHSKGVADKKKENSQGEDVVLGRPVDCLPLRMSSCEKKVELSAGREEIKKEAVRGLSEQQIVKRVEEESMMEVIALPQTMDSNDRVVELEGPVVKLSAEMSKGAAGLMAVEESNPGFSDAVEELLDDTSAAGLTGQSSPESLSLPGSTDAPVVVGNPDTCRQGGITKTTRSESEIDLELLSESEFEIAQGQWYAESDTESVDRKRLGMGRSASAISLESRRSETGNDFTDWELV</sequence>
<feature type="region of interest" description="Disordered" evidence="1">
    <location>
        <begin position="299"/>
        <end position="319"/>
    </location>
</feature>
<dbReference type="PANTHER" id="PTHR34659">
    <property type="entry name" value="BNAA05G11610D PROTEIN"/>
    <property type="match status" value="1"/>
</dbReference>
<dbReference type="Gramene" id="GBG82276">
    <property type="protein sequence ID" value="GBG82276"/>
    <property type="gene ID" value="CBR_g34560"/>
</dbReference>
<gene>
    <name evidence="2" type="ORF">CBR_g34560</name>
</gene>
<evidence type="ECO:0000313" key="2">
    <source>
        <dbReference type="EMBL" id="GBG82276.1"/>
    </source>
</evidence>
<feature type="region of interest" description="Disordered" evidence="1">
    <location>
        <begin position="361"/>
        <end position="402"/>
    </location>
</feature>
<proteinExistence type="predicted"/>